<dbReference type="RefSeq" id="WP_327601267.1">
    <property type="nucleotide sequence ID" value="NZ_JAYXHS010000005.1"/>
</dbReference>
<evidence type="ECO:0000313" key="2">
    <source>
        <dbReference type="EMBL" id="MEC5388295.1"/>
    </source>
</evidence>
<dbReference type="PROSITE" id="PS51257">
    <property type="entry name" value="PROKAR_LIPOPROTEIN"/>
    <property type="match status" value="1"/>
</dbReference>
<dbReference type="EMBL" id="JAYXHS010000005">
    <property type="protein sequence ID" value="MEC5388295.1"/>
    <property type="molecule type" value="Genomic_DNA"/>
</dbReference>
<evidence type="ECO:0008006" key="4">
    <source>
        <dbReference type="Google" id="ProtNLM"/>
    </source>
</evidence>
<keyword evidence="1" id="KW-0732">Signal</keyword>
<sequence length="117" mass="12366">MSKTLKSGLLVLAAGIALAGCAGPSVKIGNATDISQLDLSKGRTITASASGFQLMLLIPISINGRQERAYEDLRAQAGDDVITNVKITESWSYAFVGTVYQTTFEATAYPRLKPAAK</sequence>
<organism evidence="2 3">
    <name type="scientific">Uliginosibacterium silvisoli</name>
    <dbReference type="NCBI Taxonomy" id="3114758"/>
    <lineage>
        <taxon>Bacteria</taxon>
        <taxon>Pseudomonadati</taxon>
        <taxon>Pseudomonadota</taxon>
        <taxon>Betaproteobacteria</taxon>
        <taxon>Rhodocyclales</taxon>
        <taxon>Zoogloeaceae</taxon>
        <taxon>Uliginosibacterium</taxon>
    </lineage>
</organism>
<keyword evidence="3" id="KW-1185">Reference proteome</keyword>
<feature type="signal peptide" evidence="1">
    <location>
        <begin position="1"/>
        <end position="19"/>
    </location>
</feature>
<feature type="chain" id="PRO_5045530137" description="Lipoprotein" evidence="1">
    <location>
        <begin position="20"/>
        <end position="117"/>
    </location>
</feature>
<accession>A0ABU6KAG0</accession>
<comment type="caution">
    <text evidence="2">The sequence shown here is derived from an EMBL/GenBank/DDBJ whole genome shotgun (WGS) entry which is preliminary data.</text>
</comment>
<protein>
    <recommendedName>
        <fullName evidence="4">Lipoprotein</fullName>
    </recommendedName>
</protein>
<name>A0ABU6KAG0_9RHOO</name>
<dbReference type="Proteomes" id="UP001331561">
    <property type="component" value="Unassembled WGS sequence"/>
</dbReference>
<evidence type="ECO:0000313" key="3">
    <source>
        <dbReference type="Proteomes" id="UP001331561"/>
    </source>
</evidence>
<proteinExistence type="predicted"/>
<gene>
    <name evidence="2" type="ORF">VVD49_21360</name>
</gene>
<reference evidence="2 3" key="1">
    <citation type="submission" date="2024-01" db="EMBL/GenBank/DDBJ databases">
        <title>Uliginosibacterium soil sp. nov.</title>
        <authorList>
            <person name="Lv Y."/>
        </authorList>
    </citation>
    <scope>NUCLEOTIDE SEQUENCE [LARGE SCALE GENOMIC DNA]</scope>
    <source>
        <strain evidence="2 3">H3</strain>
    </source>
</reference>
<evidence type="ECO:0000256" key="1">
    <source>
        <dbReference type="SAM" id="SignalP"/>
    </source>
</evidence>